<evidence type="ECO:0000313" key="4">
    <source>
        <dbReference type="EMBL" id="RKP20329.1"/>
    </source>
</evidence>
<name>A0A075AT09_ROZAC</name>
<feature type="compositionally biased region" description="Basic and acidic residues" evidence="1">
    <location>
        <begin position="9"/>
        <end position="24"/>
    </location>
</feature>
<gene>
    <name evidence="2" type="ORF">O9G_001722</name>
    <name evidence="3" type="ORF">ROZALSC1DRAFT_28168</name>
    <name evidence="4" type="ORF">ROZALSC1DRAFT_28169</name>
</gene>
<accession>A0A075AT09</accession>
<dbReference type="EMBL" id="ML005080">
    <property type="protein sequence ID" value="RKP20329.1"/>
    <property type="molecule type" value="Genomic_DNA"/>
</dbReference>
<evidence type="ECO:0000313" key="6">
    <source>
        <dbReference type="Proteomes" id="UP000281549"/>
    </source>
</evidence>
<dbReference type="Proteomes" id="UP000281549">
    <property type="component" value="Unassembled WGS sequence"/>
</dbReference>
<dbReference type="HOGENOM" id="CLU_2607350_0_0_1"/>
<evidence type="ECO:0000256" key="1">
    <source>
        <dbReference type="SAM" id="MobiDB-lite"/>
    </source>
</evidence>
<keyword evidence="5" id="KW-1185">Reference proteome</keyword>
<dbReference type="Proteomes" id="UP000030755">
    <property type="component" value="Unassembled WGS sequence"/>
</dbReference>
<sequence>MTWDLVEEVRNRTKESERNNKNDNSETSSLNSVTISTSTLISNKEFVKNVPFGICLTSEDLLEQVKTCFHGKYIVFRLC</sequence>
<proteinExistence type="predicted"/>
<reference evidence="3" key="3">
    <citation type="submission" date="2018-08" db="EMBL/GenBank/DDBJ databases">
        <title>Leveraging single-cell genomics to expand the Fungal Tree of Life.</title>
        <authorList>
            <consortium name="DOE Joint Genome Institute"/>
            <person name="Ahrendt S.R."/>
            <person name="Quandt C.A."/>
            <person name="Ciobanu D."/>
            <person name="Clum A."/>
            <person name="Salamov A."/>
            <person name="Andreopoulos B."/>
            <person name="Cheng J.-F."/>
            <person name="Woyke T."/>
            <person name="Pelin A."/>
            <person name="Henrissat B."/>
            <person name="Reynolds N."/>
            <person name="Benny G.L."/>
            <person name="Smith M.E."/>
            <person name="James T.Y."/>
            <person name="Grigoriev I.V."/>
        </authorList>
    </citation>
    <scope>NUCLEOTIDE SEQUENCE</scope>
    <source>
        <strain evidence="3">CSF55</strain>
    </source>
</reference>
<organism evidence="2 5">
    <name type="scientific">Rozella allomycis (strain CSF55)</name>
    <dbReference type="NCBI Taxonomy" id="988480"/>
    <lineage>
        <taxon>Eukaryota</taxon>
        <taxon>Fungi</taxon>
        <taxon>Fungi incertae sedis</taxon>
        <taxon>Cryptomycota</taxon>
        <taxon>Cryptomycota incertae sedis</taxon>
        <taxon>Rozella</taxon>
    </lineage>
</organism>
<evidence type="ECO:0000313" key="2">
    <source>
        <dbReference type="EMBL" id="EPZ33310.1"/>
    </source>
</evidence>
<dbReference type="EMBL" id="KE561067">
    <property type="protein sequence ID" value="EPZ33310.1"/>
    <property type="molecule type" value="Genomic_DNA"/>
</dbReference>
<dbReference type="AlphaFoldDB" id="A0A075AT09"/>
<dbReference type="EMBL" id="ML005080">
    <property type="protein sequence ID" value="RKP20327.1"/>
    <property type="molecule type" value="Genomic_DNA"/>
</dbReference>
<protein>
    <submittedName>
        <fullName evidence="2">Uncharacterized protein</fullName>
    </submittedName>
</protein>
<reference evidence="2 5" key="1">
    <citation type="journal article" date="2013" name="Curr. Biol.">
        <title>Shared signatures of parasitism and phylogenomics unite Cryptomycota and microsporidia.</title>
        <authorList>
            <person name="James T.Y."/>
            <person name="Pelin A."/>
            <person name="Bonen L."/>
            <person name="Ahrendt S."/>
            <person name="Sain D."/>
            <person name="Corradi N."/>
            <person name="Stajich J.E."/>
        </authorList>
    </citation>
    <scope>NUCLEOTIDE SEQUENCE [LARGE SCALE GENOMIC DNA]</scope>
    <source>
        <strain evidence="2 5">CSF55</strain>
        <strain evidence="2 5">CSF55</strain>
    </source>
</reference>
<reference evidence="6" key="2">
    <citation type="journal article" date="2018" name="Nat. Microbiol.">
        <title>Leveraging single-cell genomics to expand the fungal tree of life.</title>
        <authorList>
            <person name="Ahrendt S.R."/>
            <person name="Quandt C.A."/>
            <person name="Ciobanu D."/>
            <person name="Clum A."/>
            <person name="Salamov A."/>
            <person name="Andreopoulos B."/>
            <person name="Cheng J.F."/>
            <person name="Woyke T."/>
            <person name="Pelin A."/>
            <person name="Henrissat B."/>
            <person name="Reynolds N.K."/>
            <person name="Benny G.L."/>
            <person name="Smith M.E."/>
            <person name="James T.Y."/>
            <person name="Grigoriev I.V."/>
        </authorList>
    </citation>
    <scope>NUCLEOTIDE SEQUENCE [LARGE SCALE GENOMIC DNA]</scope>
    <source>
        <strain evidence="6">CSF55</strain>
    </source>
</reference>
<evidence type="ECO:0000313" key="3">
    <source>
        <dbReference type="EMBL" id="RKP20327.1"/>
    </source>
</evidence>
<evidence type="ECO:0000313" key="5">
    <source>
        <dbReference type="Proteomes" id="UP000030755"/>
    </source>
</evidence>
<feature type="region of interest" description="Disordered" evidence="1">
    <location>
        <begin position="9"/>
        <end position="30"/>
    </location>
</feature>